<evidence type="ECO:0000256" key="4">
    <source>
        <dbReference type="ARBA" id="ARBA00009503"/>
    </source>
</evidence>
<dbReference type="RefSeq" id="WP_242654085.1">
    <property type="nucleotide sequence ID" value="NZ_FNIR01000008.1"/>
</dbReference>
<evidence type="ECO:0000256" key="3">
    <source>
        <dbReference type="ARBA" id="ARBA00004763"/>
    </source>
</evidence>
<evidence type="ECO:0000256" key="11">
    <source>
        <dbReference type="ARBA" id="ARBA00030193"/>
    </source>
</evidence>
<keyword evidence="7 12" id="KW-0808">Transferase</keyword>
<dbReference type="EMBL" id="FNIR01000008">
    <property type="protein sequence ID" value="SDO91966.1"/>
    <property type="molecule type" value="Genomic_DNA"/>
</dbReference>
<reference evidence="15" key="1">
    <citation type="submission" date="2016-10" db="EMBL/GenBank/DDBJ databases">
        <authorList>
            <person name="Varghese N."/>
            <person name="Submissions S."/>
        </authorList>
    </citation>
    <scope>NUCLEOTIDE SEQUENCE [LARGE SCALE GENOMIC DNA]</scope>
    <source>
        <strain evidence="15">DSM 45843</strain>
    </source>
</reference>
<dbReference type="EC" id="2.5.1.15" evidence="5 12"/>
<evidence type="ECO:0000256" key="5">
    <source>
        <dbReference type="ARBA" id="ARBA00012458"/>
    </source>
</evidence>
<keyword evidence="10 12" id="KW-0289">Folate biosynthesis</keyword>
<dbReference type="InterPro" id="IPR000489">
    <property type="entry name" value="Pterin-binding_dom"/>
</dbReference>
<comment type="catalytic activity">
    <reaction evidence="1">
        <text>(7,8-dihydropterin-6-yl)methyl diphosphate + 4-aminobenzoate = 7,8-dihydropteroate + diphosphate</text>
        <dbReference type="Rhea" id="RHEA:19949"/>
        <dbReference type="ChEBI" id="CHEBI:17836"/>
        <dbReference type="ChEBI" id="CHEBI:17839"/>
        <dbReference type="ChEBI" id="CHEBI:33019"/>
        <dbReference type="ChEBI" id="CHEBI:72950"/>
        <dbReference type="EC" id="2.5.1.15"/>
    </reaction>
</comment>
<dbReference type="Gene3D" id="3.20.20.20">
    <property type="entry name" value="Dihydropteroate synthase-like"/>
    <property type="match status" value="1"/>
</dbReference>
<keyword evidence="15" id="KW-1185">Reference proteome</keyword>
<comment type="cofactor">
    <cofactor evidence="2 12">
        <name>Mg(2+)</name>
        <dbReference type="ChEBI" id="CHEBI:18420"/>
    </cofactor>
</comment>
<dbReference type="InterPro" id="IPR045031">
    <property type="entry name" value="DHP_synth-like"/>
</dbReference>
<dbReference type="PANTHER" id="PTHR20941:SF1">
    <property type="entry name" value="FOLIC ACID SYNTHESIS PROTEIN FOL1"/>
    <property type="match status" value="1"/>
</dbReference>
<evidence type="ECO:0000256" key="6">
    <source>
        <dbReference type="ARBA" id="ARBA00016919"/>
    </source>
</evidence>
<dbReference type="FunFam" id="3.20.20.20:FF:000006">
    <property type="entry name" value="Dihydropteroate synthase"/>
    <property type="match status" value="1"/>
</dbReference>
<evidence type="ECO:0000256" key="12">
    <source>
        <dbReference type="RuleBase" id="RU361205"/>
    </source>
</evidence>
<proteinExistence type="inferred from homology"/>
<evidence type="ECO:0000313" key="15">
    <source>
        <dbReference type="Proteomes" id="UP000199088"/>
    </source>
</evidence>
<gene>
    <name evidence="14" type="ORF">SAMN05660199_02852</name>
</gene>
<dbReference type="Pfam" id="PF00809">
    <property type="entry name" value="Pterin_bind"/>
    <property type="match status" value="1"/>
</dbReference>
<dbReference type="GO" id="GO:0046872">
    <property type="term" value="F:metal ion binding"/>
    <property type="evidence" value="ECO:0007669"/>
    <property type="project" value="UniProtKB-KW"/>
</dbReference>
<organism evidence="14 15">
    <name type="scientific">Klenkia soli</name>
    <dbReference type="NCBI Taxonomy" id="1052260"/>
    <lineage>
        <taxon>Bacteria</taxon>
        <taxon>Bacillati</taxon>
        <taxon>Actinomycetota</taxon>
        <taxon>Actinomycetes</taxon>
        <taxon>Geodermatophilales</taxon>
        <taxon>Geodermatophilaceae</taxon>
        <taxon>Klenkia</taxon>
    </lineage>
</organism>
<feature type="domain" description="Pterin-binding" evidence="13">
    <location>
        <begin position="6"/>
        <end position="264"/>
    </location>
</feature>
<protein>
    <recommendedName>
        <fullName evidence="6 12">Dihydropteroate synthase</fullName>
        <shortName evidence="12">DHPS</shortName>
        <ecNumber evidence="5 12">2.5.1.15</ecNumber>
    </recommendedName>
    <alternativeName>
        <fullName evidence="11 12">Dihydropteroate pyrophosphorylase</fullName>
    </alternativeName>
</protein>
<keyword evidence="8 12" id="KW-0479">Metal-binding</keyword>
<dbReference type="PANTHER" id="PTHR20941">
    <property type="entry name" value="FOLATE SYNTHESIS PROTEINS"/>
    <property type="match status" value="1"/>
</dbReference>
<dbReference type="STRING" id="1052260.SAMN05660199_02852"/>
<dbReference type="GO" id="GO:0046654">
    <property type="term" value="P:tetrahydrofolate biosynthetic process"/>
    <property type="evidence" value="ECO:0007669"/>
    <property type="project" value="UniProtKB-UniPathway"/>
</dbReference>
<comment type="similarity">
    <text evidence="4 12">Belongs to the DHPS family.</text>
</comment>
<dbReference type="Proteomes" id="UP000199088">
    <property type="component" value="Unassembled WGS sequence"/>
</dbReference>
<evidence type="ECO:0000256" key="7">
    <source>
        <dbReference type="ARBA" id="ARBA00022679"/>
    </source>
</evidence>
<dbReference type="PROSITE" id="PS00792">
    <property type="entry name" value="DHPS_1"/>
    <property type="match status" value="1"/>
</dbReference>
<dbReference type="CDD" id="cd00739">
    <property type="entry name" value="DHPS"/>
    <property type="match status" value="1"/>
</dbReference>
<keyword evidence="9 12" id="KW-0460">Magnesium</keyword>
<name>A0A1H0NH94_9ACTN</name>
<evidence type="ECO:0000256" key="2">
    <source>
        <dbReference type="ARBA" id="ARBA00001946"/>
    </source>
</evidence>
<dbReference type="NCBIfam" id="TIGR01496">
    <property type="entry name" value="DHPS"/>
    <property type="match status" value="1"/>
</dbReference>
<dbReference type="InterPro" id="IPR011005">
    <property type="entry name" value="Dihydropteroate_synth-like_sf"/>
</dbReference>
<comment type="function">
    <text evidence="12">Catalyzes the condensation of para-aminobenzoate (pABA) with 6-hydroxymethyl-7,8-dihydropterin diphosphate (DHPt-PP) to form 7,8-dihydropteroate (H2Pte), the immediate precursor of folate derivatives.</text>
</comment>
<comment type="pathway">
    <text evidence="3 12">Cofactor biosynthesis; tetrahydrofolate biosynthesis; 7,8-dihydrofolate from 2-amino-4-hydroxy-6-hydroxymethyl-7,8-dihydropteridine diphosphate and 4-aminobenzoate: step 1/2.</text>
</comment>
<dbReference type="AlphaFoldDB" id="A0A1H0NH94"/>
<dbReference type="GO" id="GO:0005829">
    <property type="term" value="C:cytosol"/>
    <property type="evidence" value="ECO:0007669"/>
    <property type="project" value="TreeGrafter"/>
</dbReference>
<dbReference type="UniPathway" id="UPA00077">
    <property type="reaction ID" value="UER00156"/>
</dbReference>
<dbReference type="SUPFAM" id="SSF51717">
    <property type="entry name" value="Dihydropteroate synthetase-like"/>
    <property type="match status" value="1"/>
</dbReference>
<evidence type="ECO:0000259" key="13">
    <source>
        <dbReference type="PROSITE" id="PS50972"/>
    </source>
</evidence>
<sequence>MTEGRCRVMGVLNVTPDSFSDGGTFAQAGPAIEHGLAMHAAGVDWVDVGGESTRPGAHRVDAAEECARVLPVVAELAAAGVAVSIDTTRADVAAAALDAGARLVNDISGGLADAGMAPLVAERGVPWVLMHWRGHSREMYAAARYGDVVTEVCAELTARVEDVVAAGVDPAQLVLDPGLGFAKNAEHNWALLAGLDRLVGIGLPLLVGASRKSFLGRLLADPDGTPRPAEQRDAATLATTVLAAEAGAWGVRVHDAGPSVDAVRTVAAVRDARARRNRA</sequence>
<dbReference type="InterPro" id="IPR006390">
    <property type="entry name" value="DHP_synth_dom"/>
</dbReference>
<evidence type="ECO:0000256" key="9">
    <source>
        <dbReference type="ARBA" id="ARBA00022842"/>
    </source>
</evidence>
<accession>A0A1H0NH94</accession>
<dbReference type="PROSITE" id="PS50972">
    <property type="entry name" value="PTERIN_BINDING"/>
    <property type="match status" value="1"/>
</dbReference>
<evidence type="ECO:0000256" key="10">
    <source>
        <dbReference type="ARBA" id="ARBA00022909"/>
    </source>
</evidence>
<dbReference type="GO" id="GO:0046656">
    <property type="term" value="P:folic acid biosynthetic process"/>
    <property type="evidence" value="ECO:0007669"/>
    <property type="project" value="UniProtKB-KW"/>
</dbReference>
<evidence type="ECO:0000256" key="1">
    <source>
        <dbReference type="ARBA" id="ARBA00000012"/>
    </source>
</evidence>
<evidence type="ECO:0000256" key="8">
    <source>
        <dbReference type="ARBA" id="ARBA00022723"/>
    </source>
</evidence>
<dbReference type="GO" id="GO:0004156">
    <property type="term" value="F:dihydropteroate synthase activity"/>
    <property type="evidence" value="ECO:0007669"/>
    <property type="project" value="UniProtKB-EC"/>
</dbReference>
<evidence type="ECO:0000313" key="14">
    <source>
        <dbReference type="EMBL" id="SDO91966.1"/>
    </source>
</evidence>